<dbReference type="Proteomes" id="UP000681722">
    <property type="component" value="Unassembled WGS sequence"/>
</dbReference>
<evidence type="ECO:0000313" key="3">
    <source>
        <dbReference type="Proteomes" id="UP000663829"/>
    </source>
</evidence>
<organism evidence="1 3">
    <name type="scientific">Didymodactylos carnosus</name>
    <dbReference type="NCBI Taxonomy" id="1234261"/>
    <lineage>
        <taxon>Eukaryota</taxon>
        <taxon>Metazoa</taxon>
        <taxon>Spiralia</taxon>
        <taxon>Gnathifera</taxon>
        <taxon>Rotifera</taxon>
        <taxon>Eurotatoria</taxon>
        <taxon>Bdelloidea</taxon>
        <taxon>Philodinida</taxon>
        <taxon>Philodinidae</taxon>
        <taxon>Didymodactylos</taxon>
    </lineage>
</organism>
<protein>
    <submittedName>
        <fullName evidence="1">Uncharacterized protein</fullName>
    </submittedName>
</protein>
<dbReference type="EMBL" id="CAJNOQ010028402">
    <property type="protein sequence ID" value="CAF1561286.1"/>
    <property type="molecule type" value="Genomic_DNA"/>
</dbReference>
<dbReference type="AlphaFoldDB" id="A0A815XTC0"/>
<evidence type="ECO:0000313" key="2">
    <source>
        <dbReference type="EMBL" id="CAF4422790.1"/>
    </source>
</evidence>
<evidence type="ECO:0000313" key="1">
    <source>
        <dbReference type="EMBL" id="CAF1561286.1"/>
    </source>
</evidence>
<dbReference type="EMBL" id="CAJOBC010094156">
    <property type="protein sequence ID" value="CAF4422790.1"/>
    <property type="molecule type" value="Genomic_DNA"/>
</dbReference>
<sequence>SITGDNNQEMSEWLIRFNILCTTANIPDEERKLALPLFLRSDTVINWFIDTDLDHLS</sequence>
<keyword evidence="3" id="KW-1185">Reference proteome</keyword>
<feature type="non-terminal residue" evidence="1">
    <location>
        <position position="1"/>
    </location>
</feature>
<gene>
    <name evidence="1" type="ORF">GPM918_LOCUS39781</name>
    <name evidence="2" type="ORF">SRO942_LOCUS40682</name>
</gene>
<name>A0A815XTC0_9BILA</name>
<reference evidence="1" key="1">
    <citation type="submission" date="2021-02" db="EMBL/GenBank/DDBJ databases">
        <authorList>
            <person name="Nowell W R."/>
        </authorList>
    </citation>
    <scope>NUCLEOTIDE SEQUENCE</scope>
</reference>
<proteinExistence type="predicted"/>
<accession>A0A815XTC0</accession>
<dbReference type="Proteomes" id="UP000663829">
    <property type="component" value="Unassembled WGS sequence"/>
</dbReference>
<comment type="caution">
    <text evidence="1">The sequence shown here is derived from an EMBL/GenBank/DDBJ whole genome shotgun (WGS) entry which is preliminary data.</text>
</comment>